<keyword evidence="1" id="KW-0472">Membrane</keyword>
<reference evidence="2 3" key="1">
    <citation type="submission" date="2018-11" db="EMBL/GenBank/DDBJ databases">
        <authorList>
            <consortium name="Pathogen Informatics"/>
        </authorList>
    </citation>
    <scope>NUCLEOTIDE SEQUENCE [LARGE SCALE GENOMIC DNA]</scope>
    <source>
        <strain>Denwood</strain>
        <strain evidence="3">Zambia</strain>
    </source>
</reference>
<name>A0A3P8F0I3_9TREM</name>
<keyword evidence="1" id="KW-1133">Transmembrane helix</keyword>
<keyword evidence="1" id="KW-0812">Transmembrane</keyword>
<organism evidence="2 3">
    <name type="scientific">Schistosoma mattheei</name>
    <dbReference type="NCBI Taxonomy" id="31246"/>
    <lineage>
        <taxon>Eukaryota</taxon>
        <taxon>Metazoa</taxon>
        <taxon>Spiralia</taxon>
        <taxon>Lophotrochozoa</taxon>
        <taxon>Platyhelminthes</taxon>
        <taxon>Trematoda</taxon>
        <taxon>Digenea</taxon>
        <taxon>Strigeidida</taxon>
        <taxon>Schistosomatoidea</taxon>
        <taxon>Schistosomatidae</taxon>
        <taxon>Schistosoma</taxon>
    </lineage>
</organism>
<protein>
    <recommendedName>
        <fullName evidence="4">MFS domain-containing protein</fullName>
    </recommendedName>
</protein>
<dbReference type="AlphaFoldDB" id="A0A3P8F0I3"/>
<gene>
    <name evidence="2" type="ORF">SMTD_LOCUS15886</name>
</gene>
<keyword evidence="3" id="KW-1185">Reference proteome</keyword>
<evidence type="ECO:0000313" key="2">
    <source>
        <dbReference type="EMBL" id="VDP69832.1"/>
    </source>
</evidence>
<evidence type="ECO:0000313" key="3">
    <source>
        <dbReference type="Proteomes" id="UP000269396"/>
    </source>
</evidence>
<accession>A0A3P8F0I3</accession>
<evidence type="ECO:0008006" key="4">
    <source>
        <dbReference type="Google" id="ProtNLM"/>
    </source>
</evidence>
<dbReference type="EMBL" id="UZAL01036439">
    <property type="protein sequence ID" value="VDP69832.1"/>
    <property type="molecule type" value="Genomic_DNA"/>
</dbReference>
<proteinExistence type="predicted"/>
<evidence type="ECO:0000256" key="1">
    <source>
        <dbReference type="SAM" id="Phobius"/>
    </source>
</evidence>
<feature type="transmembrane region" description="Helical" evidence="1">
    <location>
        <begin position="20"/>
        <end position="50"/>
    </location>
</feature>
<sequence length="52" mass="5774">MKSILVVELIGIDRLTNAFGYLLLFQGFAAAVGPPVAGKWFIFTMIILYLKL</sequence>
<dbReference type="Proteomes" id="UP000269396">
    <property type="component" value="Unassembled WGS sequence"/>
</dbReference>